<evidence type="ECO:0000256" key="1">
    <source>
        <dbReference type="SAM" id="Phobius"/>
    </source>
</evidence>
<feature type="transmembrane region" description="Helical" evidence="1">
    <location>
        <begin position="166"/>
        <end position="192"/>
    </location>
</feature>
<proteinExistence type="predicted"/>
<dbReference type="EMBL" id="JAFREM010000017">
    <property type="protein sequence ID" value="MBO1306645.1"/>
    <property type="molecule type" value="Genomic_DNA"/>
</dbReference>
<feature type="transmembrane region" description="Helical" evidence="1">
    <location>
        <begin position="32"/>
        <end position="50"/>
    </location>
</feature>
<accession>A0ABS3LC43</accession>
<evidence type="ECO:0000313" key="3">
    <source>
        <dbReference type="Proteomes" id="UP000664601"/>
    </source>
</evidence>
<dbReference type="RefSeq" id="WP_207673649.1">
    <property type="nucleotide sequence ID" value="NZ_JAFREM010000017.1"/>
</dbReference>
<organism evidence="2 3">
    <name type="scientific">Candidatus Enterococcus moelleringii</name>
    <dbReference type="NCBI Taxonomy" id="2815325"/>
    <lineage>
        <taxon>Bacteria</taxon>
        <taxon>Bacillati</taxon>
        <taxon>Bacillota</taxon>
        <taxon>Bacilli</taxon>
        <taxon>Lactobacillales</taxon>
        <taxon>Enterococcaceae</taxon>
        <taxon>Enterococcus</taxon>
    </lineage>
</organism>
<keyword evidence="1" id="KW-1133">Transmembrane helix</keyword>
<evidence type="ECO:0000313" key="2">
    <source>
        <dbReference type="EMBL" id="MBO1306645.1"/>
    </source>
</evidence>
<keyword evidence="1" id="KW-0472">Membrane</keyword>
<comment type="caution">
    <text evidence="2">The sequence shown here is derived from an EMBL/GenBank/DDBJ whole genome shotgun (WGS) entry which is preliminary data.</text>
</comment>
<gene>
    <name evidence="2" type="ORF">JZO70_10760</name>
</gene>
<dbReference type="Proteomes" id="UP000664601">
    <property type="component" value="Unassembled WGS sequence"/>
</dbReference>
<sequence length="199" mass="23583">MYQKYYNKRIIMVVVALVIIGAYTAFMQEHMLLNGLLILLLIAILVFLFGQRGKFDELYNEFLQANQPNAQIDQLEEDEYSYNVKDNGEEKVRINKNGVRNLPSNNKQYTMMVGFEKTFFAKQPFQIIYYDMLDITYEEKFRLKRNGYSSMPRFLRRFSLGNIKAGIGNLFSFIFGNIFILFIVFRLLRYVISILRSFM</sequence>
<feature type="transmembrane region" description="Helical" evidence="1">
    <location>
        <begin position="9"/>
        <end position="26"/>
    </location>
</feature>
<reference evidence="2 3" key="1">
    <citation type="submission" date="2021-03" db="EMBL/GenBank/DDBJ databases">
        <title>Enterococcal diversity collection.</title>
        <authorList>
            <person name="Gilmore M.S."/>
            <person name="Schwartzman J."/>
            <person name="Van Tyne D."/>
            <person name="Martin M."/>
            <person name="Earl A.M."/>
            <person name="Manson A.L."/>
            <person name="Straub T."/>
            <person name="Salamzade R."/>
            <person name="Saavedra J."/>
            <person name="Lebreton F."/>
            <person name="Prichula J."/>
            <person name="Schaufler K."/>
            <person name="Gaca A."/>
            <person name="Sgardioli B."/>
            <person name="Wagenaar J."/>
            <person name="Strong T."/>
        </authorList>
    </citation>
    <scope>NUCLEOTIDE SEQUENCE [LARGE SCALE GENOMIC DNA]</scope>
    <source>
        <strain evidence="2 3">669A</strain>
    </source>
</reference>
<keyword evidence="3" id="KW-1185">Reference proteome</keyword>
<name>A0ABS3LC43_9ENTE</name>
<protein>
    <submittedName>
        <fullName evidence="2">Uncharacterized protein</fullName>
    </submittedName>
</protein>
<keyword evidence="1" id="KW-0812">Transmembrane</keyword>